<dbReference type="Gene3D" id="3.50.30.30">
    <property type="match status" value="1"/>
</dbReference>
<accession>A0A381QAI3</accession>
<dbReference type="AlphaFoldDB" id="A0A381QAI3"/>
<dbReference type="EMBL" id="UINC01001262">
    <property type="protein sequence ID" value="SUZ76040.1"/>
    <property type="molecule type" value="Genomic_DNA"/>
</dbReference>
<evidence type="ECO:0000313" key="1">
    <source>
        <dbReference type="EMBL" id="SUZ76040.1"/>
    </source>
</evidence>
<organism evidence="1">
    <name type="scientific">marine metagenome</name>
    <dbReference type="NCBI Taxonomy" id="408172"/>
    <lineage>
        <taxon>unclassified sequences</taxon>
        <taxon>metagenomes</taxon>
        <taxon>ecological metagenomes</taxon>
    </lineage>
</organism>
<dbReference type="Gene3D" id="3.40.630.10">
    <property type="entry name" value="Zn peptidases"/>
    <property type="match status" value="1"/>
</dbReference>
<evidence type="ECO:0008006" key="2">
    <source>
        <dbReference type="Google" id="ProtNLM"/>
    </source>
</evidence>
<gene>
    <name evidence="1" type="ORF">METZ01_LOCUS28894</name>
</gene>
<sequence length="497" mass="56273">MVFRSNDNKKFYCLIVLFLTLSTQSPTKTFSNPKSTLEEVYSWHLLKDSYGPTFAGNLSWQKYVELLEKELTDNGVKSLTKDFFEYERWHTSNERNDHQWTLTVEGGQIDVASYWAYSGFTGKTGVEGKLLYFNQDTPKDLIKGKIIVFDVGGLPNAFKRFSEISKHEYATKDLHQIQDDDSTGDYWYQVNYVTRFAKLDEYLKDSGALGAVAILSMSPGRAEGIYTFPLIRPGIIGVPGLYVDRVNGNELRDAALKGKYANLKLLANVQNSKAYFLSGFLPGKHFGEDKDQFILLTTHTDGPNLTQENGGLGIIKIIEQINKIPISERNKTILIMLDPQHFMPGRHSIDWFNLHANLSSRIVSVLAVEHLGQMEYKDFGNQFRLSGTTDKTYIYSQDNQNLIDQAIYSVEKHKIERTYVLCPDRGGQGPWTGMGNIAQKMKIPGYGISTSMSGYWSTKPGIESFSSELFMKQVDIMTDLTLYLMNANGEEIQIKGL</sequence>
<reference evidence="1" key="1">
    <citation type="submission" date="2018-05" db="EMBL/GenBank/DDBJ databases">
        <authorList>
            <person name="Lanie J.A."/>
            <person name="Ng W.-L."/>
            <person name="Kazmierczak K.M."/>
            <person name="Andrzejewski T.M."/>
            <person name="Davidsen T.M."/>
            <person name="Wayne K.J."/>
            <person name="Tettelin H."/>
            <person name="Glass J.I."/>
            <person name="Rusch D."/>
            <person name="Podicherti R."/>
            <person name="Tsui H.-C.T."/>
            <person name="Winkler M.E."/>
        </authorList>
    </citation>
    <scope>NUCLEOTIDE SEQUENCE</scope>
</reference>
<proteinExistence type="predicted"/>
<protein>
    <recommendedName>
        <fullName evidence="2">Peptidase M28 domain-containing protein</fullName>
    </recommendedName>
</protein>
<name>A0A381QAI3_9ZZZZ</name>